<comment type="caution">
    <text evidence="3">The sequence shown here is derived from an EMBL/GenBank/DDBJ whole genome shotgun (WGS) entry which is preliminary data.</text>
</comment>
<dbReference type="InterPro" id="IPR011010">
    <property type="entry name" value="DNA_brk_join_enz"/>
</dbReference>
<evidence type="ECO:0000313" key="4">
    <source>
        <dbReference type="Proteomes" id="UP000285794"/>
    </source>
</evidence>
<accession>A0A425Y0R1</accession>
<evidence type="ECO:0000313" key="3">
    <source>
        <dbReference type="EMBL" id="RRG21487.1"/>
    </source>
</evidence>
<dbReference type="RefSeq" id="WP_125030641.1">
    <property type="nucleotide sequence ID" value="NZ_JAPXVP010000001.1"/>
</dbReference>
<evidence type="ECO:0000256" key="1">
    <source>
        <dbReference type="ARBA" id="ARBA00023172"/>
    </source>
</evidence>
<evidence type="ECO:0000259" key="2">
    <source>
        <dbReference type="Pfam" id="PF00589"/>
    </source>
</evidence>
<protein>
    <recommendedName>
        <fullName evidence="2">Tyr recombinase domain-containing protein</fullName>
    </recommendedName>
</protein>
<dbReference type="Pfam" id="PF00589">
    <property type="entry name" value="Phage_integrase"/>
    <property type="match status" value="1"/>
</dbReference>
<dbReference type="Proteomes" id="UP000285794">
    <property type="component" value="Unassembled WGS sequence"/>
</dbReference>
<dbReference type="EMBL" id="QQWG01000008">
    <property type="protein sequence ID" value="RRG21487.1"/>
    <property type="molecule type" value="Genomic_DNA"/>
</dbReference>
<dbReference type="GO" id="GO:0006310">
    <property type="term" value="P:DNA recombination"/>
    <property type="evidence" value="ECO:0007669"/>
    <property type="project" value="UniProtKB-KW"/>
</dbReference>
<keyword evidence="4" id="KW-1185">Reference proteome</keyword>
<organism evidence="3 4">
    <name type="scientific">Ancylomarina euxinus</name>
    <dbReference type="NCBI Taxonomy" id="2283627"/>
    <lineage>
        <taxon>Bacteria</taxon>
        <taxon>Pseudomonadati</taxon>
        <taxon>Bacteroidota</taxon>
        <taxon>Bacteroidia</taxon>
        <taxon>Marinilabiliales</taxon>
        <taxon>Marinifilaceae</taxon>
        <taxon>Ancylomarina</taxon>
    </lineage>
</organism>
<dbReference type="InterPro" id="IPR013762">
    <property type="entry name" value="Integrase-like_cat_sf"/>
</dbReference>
<gene>
    <name evidence="3" type="ORF">DWB61_09400</name>
</gene>
<sequence length="198" mass="23307">MTLKGDISKSEHIDWRYIPITIQKLELDKKYKIALIVAFGCFFGLRLKSILTLRWEDVLNKESFEIKDKSKVRTIFIVDDIRNLIRRIYIKLGSAELDQYIFLNNSGKQVLSSQYVNKQVKLLFTKYEIPYQNLSSDSFLKTFCIKYLELKDFTSEAKRWISKILGHGSWTITAQFLGYSNDSEDKDNYNAFSMDMDF</sequence>
<dbReference type="AlphaFoldDB" id="A0A425Y0R1"/>
<keyword evidence="1" id="KW-0233">DNA recombination</keyword>
<feature type="domain" description="Tyr recombinase" evidence="2">
    <location>
        <begin position="35"/>
        <end position="175"/>
    </location>
</feature>
<dbReference type="GO" id="GO:0015074">
    <property type="term" value="P:DNA integration"/>
    <property type="evidence" value="ECO:0007669"/>
    <property type="project" value="InterPro"/>
</dbReference>
<name>A0A425Y0R1_9BACT</name>
<dbReference type="GO" id="GO:0003677">
    <property type="term" value="F:DNA binding"/>
    <property type="evidence" value="ECO:0007669"/>
    <property type="project" value="InterPro"/>
</dbReference>
<dbReference type="SUPFAM" id="SSF56349">
    <property type="entry name" value="DNA breaking-rejoining enzymes"/>
    <property type="match status" value="1"/>
</dbReference>
<reference evidence="3 4" key="1">
    <citation type="submission" date="2018-07" db="EMBL/GenBank/DDBJ databases">
        <title>Draft genome sequence of Ancylomarina sp. M1P.</title>
        <authorList>
            <person name="Yadav S."/>
            <person name="Villanueva L."/>
            <person name="Damste J.S.S."/>
        </authorList>
    </citation>
    <scope>NUCLEOTIDE SEQUENCE [LARGE SCALE GENOMIC DNA]</scope>
    <source>
        <strain evidence="3 4">M1P</strain>
    </source>
</reference>
<dbReference type="InterPro" id="IPR002104">
    <property type="entry name" value="Integrase_catalytic"/>
</dbReference>
<dbReference type="Gene3D" id="1.10.443.10">
    <property type="entry name" value="Intergrase catalytic core"/>
    <property type="match status" value="1"/>
</dbReference>
<proteinExistence type="predicted"/>
<dbReference type="OrthoDB" id="9788852at2"/>